<feature type="region of interest" description="Disordered" evidence="1">
    <location>
        <begin position="382"/>
        <end position="426"/>
    </location>
</feature>
<feature type="region of interest" description="Disordered" evidence="1">
    <location>
        <begin position="191"/>
        <end position="228"/>
    </location>
</feature>
<protein>
    <submittedName>
        <fullName evidence="2">Uncharacterized protein</fullName>
    </submittedName>
</protein>
<gene>
    <name evidence="2" type="ORF">JR316_011056</name>
</gene>
<evidence type="ECO:0000313" key="2">
    <source>
        <dbReference type="EMBL" id="KAG5163863.1"/>
    </source>
</evidence>
<dbReference type="EMBL" id="JAFIQS010000013">
    <property type="protein sequence ID" value="KAG5163863.1"/>
    <property type="molecule type" value="Genomic_DNA"/>
</dbReference>
<sequence>MDLPSWSENVIPLTDSSVSPSHNIGNSFQQLSLYDLANTTANTDLNFLDSTSSPSLCEEEEEERIGLSLDDQWYFSPQVDTVFQDAAALLGLDCPSTPESSSDQSCDATFNVDTFSATQDFPPVHIPTGQLELSSQVGRARQGKEKKHATNKKAFDAFPESYSYAQEPAHLNGSTPVQVSMDIQPRHLQFPPSLQYSTNMSGWESSSRSTGRSEYTINTSSGPQNFPLASTSTFTDIPFAHVPRDIEHVATPWRSTFPHDPTHQTNSAEQSGDGTFNVDTFSATQNFPPVHISTGQLELSSQVGRARQGKEKKHATMAHPYLMGENVPKSNKRAADRKPKANKKALDAFPEYHSYAQEPAHLNGSTPVQVSMDVQPRHLQFPPSLQYSTDMSGWESSSRSTGRSGYTINTSSGPQNFPLASTSTPTNIPFAHVPRDIERVAMPSRSTFQDGPIHQANSERYRVPINPLGPFPDDIDWPSQWNAGMSGNIPREADMTPVASSSALTIPYRLEHQSQPAASQQWPAQVGINNGFEGSMMSNNAMISNDPPTSTVDDTARPKKRRGKKQQQQQHQLFSGTHDAILFCTCVESGVKCNEPLISQAHLGNHVANYHDVKRGRSGNEVKECPWEGCDKHLKVNSLWRHIIRAHGKMLPKE</sequence>
<evidence type="ECO:0000256" key="1">
    <source>
        <dbReference type="SAM" id="MobiDB-lite"/>
    </source>
</evidence>
<accession>A0A8H8CFP5</accession>
<name>A0A8H8CFP5_PSICU</name>
<proteinExistence type="predicted"/>
<dbReference type="AlphaFoldDB" id="A0A8H8CFP5"/>
<feature type="compositionally biased region" description="Polar residues" evidence="1">
    <location>
        <begin position="406"/>
        <end position="426"/>
    </location>
</feature>
<feature type="compositionally biased region" description="Polar residues" evidence="1">
    <location>
        <begin position="538"/>
        <end position="553"/>
    </location>
</feature>
<reference evidence="2" key="1">
    <citation type="submission" date="2021-02" db="EMBL/GenBank/DDBJ databases">
        <title>Psilocybe cubensis genome.</title>
        <authorList>
            <person name="Mckernan K.J."/>
            <person name="Crawford S."/>
            <person name="Trippe A."/>
            <person name="Kane L.T."/>
            <person name="Mclaughlin S."/>
        </authorList>
    </citation>
    <scope>NUCLEOTIDE SEQUENCE [LARGE SCALE GENOMIC DNA]</scope>
    <source>
        <strain evidence="2">MGC-MH-2018</strain>
    </source>
</reference>
<feature type="region of interest" description="Disordered" evidence="1">
    <location>
        <begin position="538"/>
        <end position="571"/>
    </location>
</feature>
<organism evidence="2">
    <name type="scientific">Psilocybe cubensis</name>
    <name type="common">Psychedelic mushroom</name>
    <name type="synonym">Stropharia cubensis</name>
    <dbReference type="NCBI Taxonomy" id="181762"/>
    <lineage>
        <taxon>Eukaryota</taxon>
        <taxon>Fungi</taxon>
        <taxon>Dikarya</taxon>
        <taxon>Basidiomycota</taxon>
        <taxon>Agaricomycotina</taxon>
        <taxon>Agaricomycetes</taxon>
        <taxon>Agaricomycetidae</taxon>
        <taxon>Agaricales</taxon>
        <taxon>Agaricineae</taxon>
        <taxon>Strophariaceae</taxon>
        <taxon>Psilocybe</taxon>
    </lineage>
</organism>
<feature type="compositionally biased region" description="Polar residues" evidence="1">
    <location>
        <begin position="192"/>
        <end position="228"/>
    </location>
</feature>
<feature type="compositionally biased region" description="Low complexity" evidence="1">
    <location>
        <begin position="392"/>
        <end position="405"/>
    </location>
</feature>
<comment type="caution">
    <text evidence="2">The sequence shown here is derived from an EMBL/GenBank/DDBJ whole genome shotgun (WGS) entry which is preliminary data.</text>
</comment>